<proteinExistence type="predicted"/>
<reference evidence="2 3" key="1">
    <citation type="submission" date="2015-07" db="EMBL/GenBank/DDBJ databases">
        <title>The genome of Habropoda laboriosa.</title>
        <authorList>
            <person name="Pan H."/>
            <person name="Kapheim K."/>
        </authorList>
    </citation>
    <scope>NUCLEOTIDE SEQUENCE [LARGE SCALE GENOMIC DNA]</scope>
    <source>
        <strain evidence="2">0110345459</strain>
    </source>
</reference>
<organism evidence="2 3">
    <name type="scientific">Habropoda laboriosa</name>
    <dbReference type="NCBI Taxonomy" id="597456"/>
    <lineage>
        <taxon>Eukaryota</taxon>
        <taxon>Metazoa</taxon>
        <taxon>Ecdysozoa</taxon>
        <taxon>Arthropoda</taxon>
        <taxon>Hexapoda</taxon>
        <taxon>Insecta</taxon>
        <taxon>Pterygota</taxon>
        <taxon>Neoptera</taxon>
        <taxon>Endopterygota</taxon>
        <taxon>Hymenoptera</taxon>
        <taxon>Apocrita</taxon>
        <taxon>Aculeata</taxon>
        <taxon>Apoidea</taxon>
        <taxon>Anthophila</taxon>
        <taxon>Apidae</taxon>
        <taxon>Habropoda</taxon>
    </lineage>
</organism>
<protein>
    <recommendedName>
        <fullName evidence="1">Mos1 transposase HTH domain-containing protein</fullName>
    </recommendedName>
</protein>
<dbReference type="AlphaFoldDB" id="A0A0L7RKI3"/>
<evidence type="ECO:0000313" key="3">
    <source>
        <dbReference type="Proteomes" id="UP000053825"/>
    </source>
</evidence>
<keyword evidence="3" id="KW-1185">Reference proteome</keyword>
<feature type="domain" description="Mos1 transposase HTH" evidence="1">
    <location>
        <begin position="3"/>
        <end position="45"/>
    </location>
</feature>
<dbReference type="Gene3D" id="1.10.10.1450">
    <property type="match status" value="1"/>
</dbReference>
<sequence>VTFLYKFKLGKIVVEIGENINLAFEEGYVNAKILQRWCAKFKIGDFSLKLRGGPNKAVDDRRILNFATSSPVHISSIDYYLFKHLNNFCTTSVTCH</sequence>
<feature type="non-terminal residue" evidence="2">
    <location>
        <position position="1"/>
    </location>
</feature>
<dbReference type="InterPro" id="IPR041426">
    <property type="entry name" value="Mos1_HTH"/>
</dbReference>
<dbReference type="Proteomes" id="UP000053825">
    <property type="component" value="Unassembled WGS sequence"/>
</dbReference>
<evidence type="ECO:0000259" key="1">
    <source>
        <dbReference type="Pfam" id="PF17906"/>
    </source>
</evidence>
<accession>A0A0L7RKI3</accession>
<name>A0A0L7RKI3_9HYME</name>
<dbReference type="Pfam" id="PF17906">
    <property type="entry name" value="HTH_48"/>
    <property type="match status" value="1"/>
</dbReference>
<dbReference type="EMBL" id="KQ414574">
    <property type="protein sequence ID" value="KOC71256.1"/>
    <property type="molecule type" value="Genomic_DNA"/>
</dbReference>
<evidence type="ECO:0000313" key="2">
    <source>
        <dbReference type="EMBL" id="KOC71256.1"/>
    </source>
</evidence>
<gene>
    <name evidence="2" type="ORF">WH47_05371</name>
</gene>